<reference evidence="9" key="1">
    <citation type="journal article" date="2011" name="Nat. Commun.">
        <title>Effector diversification within compartments of the Leptosphaeria maculans genome affected by Repeat-Induced Point mutations.</title>
        <authorList>
            <person name="Rouxel T."/>
            <person name="Grandaubert J."/>
            <person name="Hane J.K."/>
            <person name="Hoede C."/>
            <person name="van de Wouw A.P."/>
            <person name="Couloux A."/>
            <person name="Dominguez V."/>
            <person name="Anthouard V."/>
            <person name="Bally P."/>
            <person name="Bourras S."/>
            <person name="Cozijnsen A.J."/>
            <person name="Ciuffetti L.M."/>
            <person name="Degrave A."/>
            <person name="Dilmaghani A."/>
            <person name="Duret L."/>
            <person name="Fudal I."/>
            <person name="Goodwin S.B."/>
            <person name="Gout L."/>
            <person name="Glaser N."/>
            <person name="Linglin J."/>
            <person name="Kema G.H.J."/>
            <person name="Lapalu N."/>
            <person name="Lawrence C.B."/>
            <person name="May K."/>
            <person name="Meyer M."/>
            <person name="Ollivier B."/>
            <person name="Poulain J."/>
            <person name="Schoch C.L."/>
            <person name="Simon A."/>
            <person name="Spatafora J.W."/>
            <person name="Stachowiak A."/>
            <person name="Turgeon B.G."/>
            <person name="Tyler B.M."/>
            <person name="Vincent D."/>
            <person name="Weissenbach J."/>
            <person name="Amselem J."/>
            <person name="Quesneville H."/>
            <person name="Oliver R.P."/>
            <person name="Wincker P."/>
            <person name="Balesdent M.-H."/>
            <person name="Howlett B.J."/>
        </authorList>
    </citation>
    <scope>NUCLEOTIDE SEQUENCE [LARGE SCALE GENOMIC DNA]</scope>
    <source>
        <strain evidence="9">JN3 / isolate v23.1.3 / race Av1-4-5-6-7-8</strain>
    </source>
</reference>
<evidence type="ECO:0000256" key="5">
    <source>
        <dbReference type="SAM" id="MobiDB-lite"/>
    </source>
</evidence>
<evidence type="ECO:0008006" key="10">
    <source>
        <dbReference type="Google" id="ProtNLM"/>
    </source>
</evidence>
<dbReference type="GO" id="GO:0090110">
    <property type="term" value="P:COPII-coated vesicle cargo loading"/>
    <property type="evidence" value="ECO:0007669"/>
    <property type="project" value="TreeGrafter"/>
</dbReference>
<name>E5ACJ9_LEPMJ</name>
<feature type="domain" description="Zinc finger Sec23/Sec24-type" evidence="6">
    <location>
        <begin position="209"/>
        <end position="246"/>
    </location>
</feature>
<dbReference type="Gene3D" id="2.30.30.380">
    <property type="entry name" value="Zn-finger domain of Sec23/24"/>
    <property type="match status" value="1"/>
</dbReference>
<gene>
    <name evidence="8" type="ORF">LEMA_P009880.1</name>
</gene>
<dbReference type="InterPro" id="IPR006895">
    <property type="entry name" value="Znf_Sec23_Sec24"/>
</dbReference>
<dbReference type="GO" id="GO:0000149">
    <property type="term" value="F:SNARE binding"/>
    <property type="evidence" value="ECO:0007669"/>
    <property type="project" value="TreeGrafter"/>
</dbReference>
<comment type="subcellular location">
    <subcellularLocation>
        <location evidence="1">Golgi apparatus membrane</location>
    </subcellularLocation>
</comment>
<keyword evidence="9" id="KW-1185">Reference proteome</keyword>
<dbReference type="InterPro" id="IPR036174">
    <property type="entry name" value="Znf_Sec23_Sec24_sf"/>
</dbReference>
<dbReference type="VEuPathDB" id="FungiDB:LEMA_P009880.1"/>
<dbReference type="PANTHER" id="PTHR13803:SF39">
    <property type="entry name" value="SECRETORY 24AB, ISOFORM A"/>
    <property type="match status" value="1"/>
</dbReference>
<dbReference type="GO" id="GO:0030127">
    <property type="term" value="C:COPII vesicle coat"/>
    <property type="evidence" value="ECO:0007669"/>
    <property type="project" value="InterPro"/>
</dbReference>
<organism evidence="8 9">
    <name type="scientific">Leptosphaeria maculans (strain JN3 / isolate v23.1.3 / race Av1-4-5-6-7-8)</name>
    <name type="common">Blackleg fungus</name>
    <name type="synonym">Phoma lingam</name>
    <dbReference type="NCBI Taxonomy" id="985895"/>
    <lineage>
        <taxon>Eukaryota</taxon>
        <taxon>Fungi</taxon>
        <taxon>Dikarya</taxon>
        <taxon>Ascomycota</taxon>
        <taxon>Pezizomycotina</taxon>
        <taxon>Dothideomycetes</taxon>
        <taxon>Pleosporomycetidae</taxon>
        <taxon>Pleosporales</taxon>
        <taxon>Pleosporineae</taxon>
        <taxon>Leptosphaeriaceae</taxon>
        <taxon>Plenodomus</taxon>
        <taxon>Plenodomus lingam/Leptosphaeria maculans species complex</taxon>
    </lineage>
</organism>
<dbReference type="InterPro" id="IPR006896">
    <property type="entry name" value="Sec23/24_trunk_dom"/>
</dbReference>
<comment type="similarity">
    <text evidence="2">Belongs to the SEC23/SEC24 family. SEC24 subfamily.</text>
</comment>
<dbReference type="PANTHER" id="PTHR13803">
    <property type="entry name" value="SEC24-RELATED PROTEIN"/>
    <property type="match status" value="1"/>
</dbReference>
<sequence length="355" mass="38391">MADRKKRDRYAGAAYEFGANASGQGQGGQMGAPVPAAAPGYGAPTPSYGAASPGYGAPAAPYGAPVPAYGAAAPAYGQPAGPQDPSALNQQFNQMNLGPQPGQAAPQVQQPMAATQQNQLFPSDLIAQPFHVSELYQPPPPIHLPSNAAATPSEFANESSKYLRCTLNTIPTNHGLLKKSKLPFALVISPYASLHDSEDPIPVVHDQVISRCRRCRAYINPYVSFLDHGHRWRCNMCNLTNDVPQAFDWDAAQQKAIDRWQRPELNYAVTEFVAPQEYMVRPPQPLCYYIILDCTQAAVNTGLLAVVSRVIKEALARIPNADGRTRLGFMAVDSGLHFFSIPPDNSENNDPQQLP</sequence>
<dbReference type="SUPFAM" id="SSF81995">
    <property type="entry name" value="beta-sandwich domain of Sec23/24"/>
    <property type="match status" value="1"/>
</dbReference>
<evidence type="ECO:0000256" key="4">
    <source>
        <dbReference type="ARBA" id="ARBA00025471"/>
    </source>
</evidence>
<dbReference type="OMA" id="FNQMNLG"/>
<dbReference type="AlphaFoldDB" id="E5ACJ9"/>
<dbReference type="GO" id="GO:0070971">
    <property type="term" value="C:endoplasmic reticulum exit site"/>
    <property type="evidence" value="ECO:0007669"/>
    <property type="project" value="TreeGrafter"/>
</dbReference>
<dbReference type="STRING" id="985895.E5ACJ9"/>
<evidence type="ECO:0000256" key="2">
    <source>
        <dbReference type="ARBA" id="ARBA00008334"/>
    </source>
</evidence>
<proteinExistence type="inferred from homology"/>
<dbReference type="InterPro" id="IPR036465">
    <property type="entry name" value="vWFA_dom_sf"/>
</dbReference>
<dbReference type="SUPFAM" id="SSF53300">
    <property type="entry name" value="vWA-like"/>
    <property type="match status" value="1"/>
</dbReference>
<evidence type="ECO:0000256" key="3">
    <source>
        <dbReference type="ARBA" id="ARBA00023034"/>
    </source>
</evidence>
<dbReference type="HOGENOM" id="CLU_045494_0_0_1"/>
<dbReference type="GO" id="GO:0000139">
    <property type="term" value="C:Golgi membrane"/>
    <property type="evidence" value="ECO:0007669"/>
    <property type="project" value="UniProtKB-SubCell"/>
</dbReference>
<dbReference type="SUPFAM" id="SSF82919">
    <property type="entry name" value="Zn-finger domain of Sec23/24"/>
    <property type="match status" value="1"/>
</dbReference>
<evidence type="ECO:0000313" key="9">
    <source>
        <dbReference type="Proteomes" id="UP000002668"/>
    </source>
</evidence>
<evidence type="ECO:0000259" key="6">
    <source>
        <dbReference type="Pfam" id="PF04810"/>
    </source>
</evidence>
<dbReference type="Pfam" id="PF04811">
    <property type="entry name" value="Sec23_trunk"/>
    <property type="match status" value="1"/>
</dbReference>
<dbReference type="Pfam" id="PF04810">
    <property type="entry name" value="zf-Sec23_Sec24"/>
    <property type="match status" value="1"/>
</dbReference>
<evidence type="ECO:0000313" key="8">
    <source>
        <dbReference type="EMBL" id="CBY02201.1"/>
    </source>
</evidence>
<feature type="domain" description="Sec23/Sec24 trunk" evidence="7">
    <location>
        <begin position="283"/>
        <end position="350"/>
    </location>
</feature>
<dbReference type="GO" id="GO:0008270">
    <property type="term" value="F:zinc ion binding"/>
    <property type="evidence" value="ECO:0007669"/>
    <property type="project" value="InterPro"/>
</dbReference>
<dbReference type="Proteomes" id="UP000002668">
    <property type="component" value="Genome"/>
</dbReference>
<evidence type="ECO:0000256" key="1">
    <source>
        <dbReference type="ARBA" id="ARBA00004394"/>
    </source>
</evidence>
<accession>E5ACJ9</accession>
<evidence type="ECO:0000259" key="7">
    <source>
        <dbReference type="Pfam" id="PF04811"/>
    </source>
</evidence>
<dbReference type="GO" id="GO:0006886">
    <property type="term" value="P:intracellular protein transport"/>
    <property type="evidence" value="ECO:0007669"/>
    <property type="project" value="InterPro"/>
</dbReference>
<dbReference type="EMBL" id="FP929139">
    <property type="protein sequence ID" value="CBY02201.1"/>
    <property type="molecule type" value="Genomic_DNA"/>
</dbReference>
<protein>
    <recommendedName>
        <fullName evidence="10">Protein transport protein SEC24</fullName>
    </recommendedName>
</protein>
<dbReference type="Gene3D" id="3.40.50.410">
    <property type="entry name" value="von Willebrand factor, type A domain"/>
    <property type="match status" value="1"/>
</dbReference>
<comment type="function">
    <text evidence="4">Component of the coat protein complex II (COPII) which promotes the formation of transport vesicles from the endoplasmic reticulum (ER). The coat has two main functions, the physical deformation of the endoplasmic reticulum membrane into vesicles and the selection of cargo molecules.</text>
</comment>
<dbReference type="InParanoid" id="E5ACJ9"/>
<feature type="region of interest" description="Disordered" evidence="5">
    <location>
        <begin position="16"/>
        <end position="40"/>
    </location>
</feature>
<keyword evidence="3" id="KW-0333">Golgi apparatus</keyword>
<dbReference type="InterPro" id="IPR050550">
    <property type="entry name" value="SEC23_SEC24_subfamily"/>
</dbReference>
<dbReference type="OrthoDB" id="49016at2759"/>
<dbReference type="eggNOG" id="KOG1985">
    <property type="taxonomic scope" value="Eukaryota"/>
</dbReference>
<feature type="compositionally biased region" description="Low complexity" evidence="5">
    <location>
        <begin position="31"/>
        <end position="40"/>
    </location>
</feature>